<keyword evidence="4" id="KW-0472">Membrane</keyword>
<evidence type="ECO:0000313" key="7">
    <source>
        <dbReference type="Proteomes" id="UP001434883"/>
    </source>
</evidence>
<keyword evidence="6" id="KW-0067">ATP-binding</keyword>
<dbReference type="EMBL" id="JAHRIN010063420">
    <property type="protein sequence ID" value="MEQ2213795.1"/>
    <property type="molecule type" value="Genomic_DNA"/>
</dbReference>
<evidence type="ECO:0000256" key="2">
    <source>
        <dbReference type="ARBA" id="ARBA00022692"/>
    </source>
</evidence>
<evidence type="ECO:0000256" key="3">
    <source>
        <dbReference type="ARBA" id="ARBA00022989"/>
    </source>
</evidence>
<reference evidence="6 7" key="1">
    <citation type="submission" date="2021-06" db="EMBL/GenBank/DDBJ databases">
        <authorList>
            <person name="Palmer J.M."/>
        </authorList>
    </citation>
    <scope>NUCLEOTIDE SEQUENCE [LARGE SCALE GENOMIC DNA]</scope>
    <source>
        <strain evidence="6 7">XC_2019</strain>
        <tissue evidence="6">Muscle</tissue>
    </source>
</reference>
<evidence type="ECO:0000313" key="6">
    <source>
        <dbReference type="EMBL" id="MEQ2213795.1"/>
    </source>
</evidence>
<dbReference type="InterPro" id="IPR011527">
    <property type="entry name" value="ABC1_TM_dom"/>
</dbReference>
<evidence type="ECO:0000259" key="5">
    <source>
        <dbReference type="Pfam" id="PF06472"/>
    </source>
</evidence>
<evidence type="ECO:0000256" key="4">
    <source>
        <dbReference type="ARBA" id="ARBA00023136"/>
    </source>
</evidence>
<proteinExistence type="predicted"/>
<organism evidence="6 7">
    <name type="scientific">Xenoophorus captivus</name>
    <dbReference type="NCBI Taxonomy" id="1517983"/>
    <lineage>
        <taxon>Eukaryota</taxon>
        <taxon>Metazoa</taxon>
        <taxon>Chordata</taxon>
        <taxon>Craniata</taxon>
        <taxon>Vertebrata</taxon>
        <taxon>Euteleostomi</taxon>
        <taxon>Actinopterygii</taxon>
        <taxon>Neopterygii</taxon>
        <taxon>Teleostei</taxon>
        <taxon>Neoteleostei</taxon>
        <taxon>Acanthomorphata</taxon>
        <taxon>Ovalentaria</taxon>
        <taxon>Atherinomorphae</taxon>
        <taxon>Cyprinodontiformes</taxon>
        <taxon>Goodeidae</taxon>
        <taxon>Xenoophorus</taxon>
    </lineage>
</organism>
<keyword evidence="3" id="KW-1133">Transmembrane helix</keyword>
<dbReference type="GO" id="GO:0005524">
    <property type="term" value="F:ATP binding"/>
    <property type="evidence" value="ECO:0007669"/>
    <property type="project" value="UniProtKB-KW"/>
</dbReference>
<keyword evidence="6" id="KW-0547">Nucleotide-binding</keyword>
<gene>
    <name evidence="6" type="primary">ABCD1_1</name>
    <name evidence="6" type="ORF">XENOCAPTIV_021149</name>
</gene>
<protein>
    <submittedName>
        <fullName evidence="6">ATP-binding cassette sub- D member 1</fullName>
    </submittedName>
</protein>
<accession>A0ABV0RZR9</accession>
<dbReference type="PANTHER" id="PTHR11384:SF71">
    <property type="entry name" value="ATP-BINDING CASSETTE SUB-FAMILY D MEMBER 1"/>
    <property type="match status" value="1"/>
</dbReference>
<dbReference type="PANTHER" id="PTHR11384">
    <property type="entry name" value="ATP-BINDING CASSETTE, SUB-FAMILY D MEMBER"/>
    <property type="match status" value="1"/>
</dbReference>
<dbReference type="Proteomes" id="UP001434883">
    <property type="component" value="Unassembled WGS sequence"/>
</dbReference>
<keyword evidence="2" id="KW-0812">Transmembrane</keyword>
<dbReference type="InterPro" id="IPR050835">
    <property type="entry name" value="ABC_transporter_sub-D"/>
</dbReference>
<feature type="domain" description="ABC transmembrane type-1" evidence="5">
    <location>
        <begin position="1"/>
        <end position="167"/>
    </location>
</feature>
<keyword evidence="7" id="KW-1185">Reference proteome</keyword>
<name>A0ABV0RZR9_9TELE</name>
<keyword evidence="1" id="KW-0813">Transport</keyword>
<evidence type="ECO:0000256" key="1">
    <source>
        <dbReference type="ARBA" id="ARBA00022448"/>
    </source>
</evidence>
<comment type="caution">
    <text evidence="6">The sequence shown here is derived from an EMBL/GenBank/DDBJ whole genome shotgun (WGS) entry which is preliminary data.</text>
</comment>
<dbReference type="Pfam" id="PF06472">
    <property type="entry name" value="ABC_membrane_2"/>
    <property type="match status" value="1"/>
</dbReference>
<sequence length="369" mass="40873">MDGRLSNPDQSLTEDIVMFSASIAHLYSNLTKPILDVVVTCYTLLRTAQAKGANTTWPSAIAGLVVALTAKVLRSCSPHFGKLVAEEAKRKGDLRYMHSRIIANSEEIAFYAGHKVELSQLQRSYSALSSQIHQILLKRLWYIMLEQFLMKYVWSASGLVMVAVPIITATGYSKYGKHTSSHNRQEAAAAPCDLRSLLYADSEEVKQAAMVMKEEELVSERTQAFTTARNLLNAAADAVERIMSSYKEVTELAGYTSRVWEMLDVFEDVSRGIYRRSADREEESTAQRGAQVPHGQRICGPLEIRGQVITEEKGIRCENLPIITPTGDVVVSSLNIQVRLIERAPLGHHGPGQAGYVDGRLQHHGRGSV</sequence>